<proteinExistence type="predicted"/>
<reference evidence="2" key="1">
    <citation type="submission" date="2019-12" db="EMBL/GenBank/DDBJ databases">
        <title>Genome sequencing and annotation of Brassica cretica.</title>
        <authorList>
            <person name="Studholme D.J."/>
            <person name="Sarris P."/>
        </authorList>
    </citation>
    <scope>NUCLEOTIDE SEQUENCE</scope>
    <source>
        <strain evidence="2">PFS-109/04</strain>
        <tissue evidence="2">Leaf</tissue>
    </source>
</reference>
<organism evidence="2 3">
    <name type="scientific">Brassica cretica</name>
    <name type="common">Mustard</name>
    <dbReference type="NCBI Taxonomy" id="69181"/>
    <lineage>
        <taxon>Eukaryota</taxon>
        <taxon>Viridiplantae</taxon>
        <taxon>Streptophyta</taxon>
        <taxon>Embryophyta</taxon>
        <taxon>Tracheophyta</taxon>
        <taxon>Spermatophyta</taxon>
        <taxon>Magnoliopsida</taxon>
        <taxon>eudicotyledons</taxon>
        <taxon>Gunneridae</taxon>
        <taxon>Pentapetalae</taxon>
        <taxon>rosids</taxon>
        <taxon>malvids</taxon>
        <taxon>Brassicales</taxon>
        <taxon>Brassicaceae</taxon>
        <taxon>Brassiceae</taxon>
        <taxon>Brassica</taxon>
    </lineage>
</organism>
<feature type="region of interest" description="Disordered" evidence="1">
    <location>
        <begin position="1"/>
        <end position="30"/>
    </location>
</feature>
<protein>
    <submittedName>
        <fullName evidence="2">Uncharacterized protein</fullName>
    </submittedName>
</protein>
<dbReference type="EMBL" id="QGKX02000004">
    <property type="protein sequence ID" value="KAF3603921.1"/>
    <property type="molecule type" value="Genomic_DNA"/>
</dbReference>
<dbReference type="Proteomes" id="UP000712600">
    <property type="component" value="Unassembled WGS sequence"/>
</dbReference>
<evidence type="ECO:0000313" key="2">
    <source>
        <dbReference type="EMBL" id="KAF3603921.1"/>
    </source>
</evidence>
<sequence length="146" mass="16658">MELQPSPGLEDRSDRASTRPSQPYRQANANSRVRLDLDRAILDLDREVSQNDRDFSLLVRLTRTECSKDRADGLTLMSDSLLDFYHSYFSKARNIQLSEDLGRISTLLDQSTDCPDRLAFVQLLTAATSTWTNESRHQPKSPIDQI</sequence>
<evidence type="ECO:0000256" key="1">
    <source>
        <dbReference type="SAM" id="MobiDB-lite"/>
    </source>
</evidence>
<name>A0A8S9SQE0_BRACR</name>
<evidence type="ECO:0000313" key="3">
    <source>
        <dbReference type="Proteomes" id="UP000712600"/>
    </source>
</evidence>
<dbReference type="AlphaFoldDB" id="A0A8S9SQE0"/>
<accession>A0A8S9SQE0</accession>
<feature type="compositionally biased region" description="Polar residues" evidence="1">
    <location>
        <begin position="18"/>
        <end position="30"/>
    </location>
</feature>
<comment type="caution">
    <text evidence="2">The sequence shown here is derived from an EMBL/GenBank/DDBJ whole genome shotgun (WGS) entry which is preliminary data.</text>
</comment>
<gene>
    <name evidence="2" type="ORF">F2Q69_00036380</name>
</gene>